<keyword evidence="3" id="KW-1185">Reference proteome</keyword>
<name>A0A8J2P401_9HEXA</name>
<proteinExistence type="predicted"/>
<sequence length="319" mass="36916">MYCYCLTGNIYFRTVPWAVEKSRIWQKFHPFMIGRLAARMISSKELRKKLTRQYPFGGPERSIIPEDKIEWDVPYPEYNPPRFTTEKVLHNKQWADKEDIACGQFQWNAQDKDVNRISHLGPYKIDKDGYPLNPVGRTGVRGRGNLGKWGPNHACDPVVTRWKHPREEKECGSLVLPVLQFIAIQRRDTGEWAIPGGMIDPGESAAQALKREFLEEVFSIDEVDDTEKSKLQAAFEHLFTHGEEIYKGYVDDPRNTDNAWIETDCRNYHTDDSKITNLELRAGSDAKNAQWVDIGHDLTLYASHKFFIETVAKVHNAFW</sequence>
<reference evidence="2" key="1">
    <citation type="submission" date="2021-06" db="EMBL/GenBank/DDBJ databases">
        <authorList>
            <person name="Hodson N. C."/>
            <person name="Mongue J. A."/>
            <person name="Jaron S. K."/>
        </authorList>
    </citation>
    <scope>NUCLEOTIDE SEQUENCE</scope>
</reference>
<evidence type="ECO:0000313" key="3">
    <source>
        <dbReference type="Proteomes" id="UP000708208"/>
    </source>
</evidence>
<evidence type="ECO:0000313" key="2">
    <source>
        <dbReference type="EMBL" id="CAG7787001.1"/>
    </source>
</evidence>
<dbReference type="CDD" id="cd03670">
    <property type="entry name" value="NUDIX_ADPRase_Nudt9"/>
    <property type="match status" value="1"/>
</dbReference>
<dbReference type="PROSITE" id="PS51462">
    <property type="entry name" value="NUDIX"/>
    <property type="match status" value="1"/>
</dbReference>
<protein>
    <recommendedName>
        <fullName evidence="1">Nudix hydrolase domain-containing protein</fullName>
    </recommendedName>
</protein>
<feature type="domain" description="Nudix hydrolase" evidence="1">
    <location>
        <begin position="148"/>
        <end position="314"/>
    </location>
</feature>
<dbReference type="InterPro" id="IPR039989">
    <property type="entry name" value="NUDT9"/>
</dbReference>
<dbReference type="InterPro" id="IPR000086">
    <property type="entry name" value="NUDIX_hydrolase_dom"/>
</dbReference>
<dbReference type="EMBL" id="CAJVCH010330309">
    <property type="protein sequence ID" value="CAG7787001.1"/>
    <property type="molecule type" value="Genomic_DNA"/>
</dbReference>
<gene>
    <name evidence="2" type="ORF">AFUS01_LOCUS25536</name>
</gene>
<dbReference type="AlphaFoldDB" id="A0A8J2P401"/>
<dbReference type="PANTHER" id="PTHR13030">
    <property type="entry name" value="NUDIX HYDROLASE"/>
    <property type="match status" value="1"/>
</dbReference>
<organism evidence="2 3">
    <name type="scientific">Allacma fusca</name>
    <dbReference type="NCBI Taxonomy" id="39272"/>
    <lineage>
        <taxon>Eukaryota</taxon>
        <taxon>Metazoa</taxon>
        <taxon>Ecdysozoa</taxon>
        <taxon>Arthropoda</taxon>
        <taxon>Hexapoda</taxon>
        <taxon>Collembola</taxon>
        <taxon>Symphypleona</taxon>
        <taxon>Sminthuridae</taxon>
        <taxon>Allacma</taxon>
    </lineage>
</organism>
<dbReference type="Pfam" id="PF25969">
    <property type="entry name" value="NUDT9_N"/>
    <property type="match status" value="1"/>
</dbReference>
<dbReference type="PANTHER" id="PTHR13030:SF8">
    <property type="entry name" value="ADP-RIBOSE PYROPHOSPHATASE, MITOCHONDRIAL"/>
    <property type="match status" value="1"/>
</dbReference>
<evidence type="ECO:0000259" key="1">
    <source>
        <dbReference type="PROSITE" id="PS51462"/>
    </source>
</evidence>
<comment type="caution">
    <text evidence="2">The sequence shown here is derived from an EMBL/GenBank/DDBJ whole genome shotgun (WGS) entry which is preliminary data.</text>
</comment>
<dbReference type="GO" id="GO:0047631">
    <property type="term" value="F:ADP-ribose diphosphatase activity"/>
    <property type="evidence" value="ECO:0007669"/>
    <property type="project" value="InterPro"/>
</dbReference>
<accession>A0A8J2P401</accession>
<dbReference type="Proteomes" id="UP000708208">
    <property type="component" value="Unassembled WGS sequence"/>
</dbReference>
<dbReference type="OrthoDB" id="9972248at2759"/>
<dbReference type="Pfam" id="PF00293">
    <property type="entry name" value="NUDIX"/>
    <property type="match status" value="1"/>
</dbReference>